<keyword evidence="5" id="KW-0675">Receptor</keyword>
<evidence type="ECO:0000313" key="5">
    <source>
        <dbReference type="EMBL" id="PJF45562.1"/>
    </source>
</evidence>
<proteinExistence type="predicted"/>
<dbReference type="SUPFAM" id="SSF56935">
    <property type="entry name" value="Porins"/>
    <property type="match status" value="1"/>
</dbReference>
<gene>
    <name evidence="5" type="ORF">CUN48_18250</name>
</gene>
<reference evidence="5 6" key="1">
    <citation type="submission" date="2017-11" db="EMBL/GenBank/DDBJ databases">
        <title>Evolution of Phototrophy in the Chloroflexi Phylum Driven by Horizontal Gene Transfer.</title>
        <authorList>
            <person name="Ward L.M."/>
            <person name="Hemp J."/>
            <person name="Shih P.M."/>
            <person name="Mcglynn S.E."/>
            <person name="Fischer W."/>
        </authorList>
    </citation>
    <scope>NUCLEOTIDE SEQUENCE [LARGE SCALE GENOMIC DNA]</scope>
    <source>
        <strain evidence="5">JP3_7</strain>
    </source>
</reference>
<accession>A0A2M8Q6Y4</accession>
<name>A0A2M8Q6Y4_9CHLR</name>
<feature type="non-terminal residue" evidence="5">
    <location>
        <position position="135"/>
    </location>
</feature>
<dbReference type="InterPro" id="IPR057601">
    <property type="entry name" value="Oar-like_b-barrel"/>
</dbReference>
<keyword evidence="2" id="KW-0472">Membrane</keyword>
<dbReference type="Gene3D" id="2.40.170.20">
    <property type="entry name" value="TonB-dependent receptor, beta-barrel domain"/>
    <property type="match status" value="1"/>
</dbReference>
<protein>
    <submittedName>
        <fullName evidence="5">TonB-dependent receptor</fullName>
    </submittedName>
</protein>
<feature type="non-terminal residue" evidence="5">
    <location>
        <position position="1"/>
    </location>
</feature>
<keyword evidence="3" id="KW-0998">Cell outer membrane</keyword>
<evidence type="ECO:0000256" key="1">
    <source>
        <dbReference type="ARBA" id="ARBA00004442"/>
    </source>
</evidence>
<feature type="domain" description="TonB-dependent transporter Oar-like beta-barrel" evidence="4">
    <location>
        <begin position="22"/>
        <end position="135"/>
    </location>
</feature>
<dbReference type="AlphaFoldDB" id="A0A2M8Q6Y4"/>
<dbReference type="GO" id="GO:0009279">
    <property type="term" value="C:cell outer membrane"/>
    <property type="evidence" value="ECO:0007669"/>
    <property type="project" value="UniProtKB-SubCell"/>
</dbReference>
<dbReference type="Pfam" id="PF25183">
    <property type="entry name" value="OMP_b-brl_4"/>
    <property type="match status" value="1"/>
</dbReference>
<evidence type="ECO:0000256" key="2">
    <source>
        <dbReference type="ARBA" id="ARBA00023136"/>
    </source>
</evidence>
<organism evidence="5 6">
    <name type="scientific">Candidatus Thermofonsia Clade 3 bacterium</name>
    <dbReference type="NCBI Taxonomy" id="2364212"/>
    <lineage>
        <taxon>Bacteria</taxon>
        <taxon>Bacillati</taxon>
        <taxon>Chloroflexota</taxon>
        <taxon>Candidatus Thermofontia</taxon>
        <taxon>Candidatus Thermofonsia Clade 3</taxon>
    </lineage>
</organism>
<evidence type="ECO:0000313" key="6">
    <source>
        <dbReference type="Proteomes" id="UP000230790"/>
    </source>
</evidence>
<evidence type="ECO:0000259" key="4">
    <source>
        <dbReference type="Pfam" id="PF25183"/>
    </source>
</evidence>
<dbReference type="InterPro" id="IPR036942">
    <property type="entry name" value="Beta-barrel_TonB_sf"/>
</dbReference>
<dbReference type="EMBL" id="PGTN01000967">
    <property type="protein sequence ID" value="PJF45562.1"/>
    <property type="molecule type" value="Genomic_DNA"/>
</dbReference>
<evidence type="ECO:0000256" key="3">
    <source>
        <dbReference type="ARBA" id="ARBA00023237"/>
    </source>
</evidence>
<dbReference type="Proteomes" id="UP000230790">
    <property type="component" value="Unassembled WGS sequence"/>
</dbReference>
<comment type="subcellular location">
    <subcellularLocation>
        <location evidence="1">Cell outer membrane</location>
    </subcellularLocation>
</comment>
<comment type="caution">
    <text evidence="5">The sequence shown here is derived from an EMBL/GenBank/DDBJ whole genome shotgun (WGS) entry which is preliminary data.</text>
</comment>
<sequence>YNDILGRVSNITTTFYSDLEKFQPAGEPRVRNTYFRDYAGFIQDDWKIARNFVLNVGIRYEVFGAPTERDRLQGTLKQIDQIGYFTQLDNTEIQRASGWYNTDLNNFAPRIGFTWDPTRNGKWAIRGSWGIFYDR</sequence>